<dbReference type="PANTHER" id="PTHR21022:SF19">
    <property type="entry name" value="PREPHENATE DEHYDRATASE-RELATED"/>
    <property type="match status" value="1"/>
</dbReference>
<keyword evidence="14" id="KW-0456">Lyase</keyword>
<evidence type="ECO:0000256" key="10">
    <source>
        <dbReference type="ARBA" id="ARBA00022605"/>
    </source>
</evidence>
<evidence type="ECO:0000256" key="14">
    <source>
        <dbReference type="ARBA" id="ARBA00023239"/>
    </source>
</evidence>
<keyword evidence="24" id="KW-1185">Reference proteome</keyword>
<dbReference type="PROSITE" id="PS51168">
    <property type="entry name" value="CHORISMATE_MUT_2"/>
    <property type="match status" value="1"/>
</dbReference>
<evidence type="ECO:0000256" key="5">
    <source>
        <dbReference type="ARBA" id="ARBA00004817"/>
    </source>
</evidence>
<dbReference type="AlphaFoldDB" id="A0A4Y7R6T1"/>
<dbReference type="EMBL" id="QFGA01000003">
    <property type="protein sequence ID" value="TEB04654.1"/>
    <property type="molecule type" value="Genomic_DNA"/>
</dbReference>
<comment type="pathway">
    <text evidence="5">Metabolic intermediate biosynthesis; prephenate biosynthesis; prephenate from chorismate: step 1/1.</text>
</comment>
<dbReference type="InterPro" id="IPR036979">
    <property type="entry name" value="CM_dom_sf"/>
</dbReference>
<reference evidence="23 24" key="1">
    <citation type="journal article" date="2018" name="Environ. Microbiol.">
        <title>Novel energy conservation strategies and behaviour of Pelotomaculum schinkii driving syntrophic propionate catabolism.</title>
        <authorList>
            <person name="Hidalgo-Ahumada C.A.P."/>
            <person name="Nobu M.K."/>
            <person name="Narihiro T."/>
            <person name="Tamaki H."/>
            <person name="Liu W.T."/>
            <person name="Kamagata Y."/>
            <person name="Stams A.J.M."/>
            <person name="Imachi H."/>
            <person name="Sousa D.Z."/>
        </authorList>
    </citation>
    <scope>NUCLEOTIDE SEQUENCE [LARGE SCALE GENOMIC DNA]</scope>
    <source>
        <strain evidence="23 24">HH</strain>
    </source>
</reference>
<keyword evidence="15" id="KW-0511">Multifunctional enzyme</keyword>
<accession>A0A4Y7R6T1</accession>
<dbReference type="SUPFAM" id="SSF55021">
    <property type="entry name" value="ACT-like"/>
    <property type="match status" value="1"/>
</dbReference>
<keyword evidence="11" id="KW-0057">Aromatic amino acid biosynthesis</keyword>
<dbReference type="InterPro" id="IPR001086">
    <property type="entry name" value="Preph_deHydtase"/>
</dbReference>
<protein>
    <recommendedName>
        <fullName evidence="7">Bifunctional chorismate mutase/prephenate dehydratase</fullName>
        <ecNumber evidence="6">4.2.1.51</ecNumber>
    </recommendedName>
    <alternativeName>
        <fullName evidence="17">Chorismate mutase-prephenate dehydratase</fullName>
    </alternativeName>
    <alternativeName>
        <fullName evidence="8">Prephenate dehydratase</fullName>
    </alternativeName>
    <alternativeName>
        <fullName evidence="16">p-protein</fullName>
    </alternativeName>
</protein>
<evidence type="ECO:0000256" key="17">
    <source>
        <dbReference type="ARBA" id="ARBA00031520"/>
    </source>
</evidence>
<organism evidence="23 24">
    <name type="scientific">Pelotomaculum schinkii</name>
    <dbReference type="NCBI Taxonomy" id="78350"/>
    <lineage>
        <taxon>Bacteria</taxon>
        <taxon>Bacillati</taxon>
        <taxon>Bacillota</taxon>
        <taxon>Clostridia</taxon>
        <taxon>Eubacteriales</taxon>
        <taxon>Desulfotomaculaceae</taxon>
        <taxon>Pelotomaculum</taxon>
    </lineage>
</organism>
<dbReference type="PANTHER" id="PTHR21022">
    <property type="entry name" value="PREPHENATE DEHYDRATASE P PROTEIN"/>
    <property type="match status" value="1"/>
</dbReference>
<dbReference type="Gene3D" id="3.30.70.260">
    <property type="match status" value="1"/>
</dbReference>
<name>A0A4Y7R6T1_9FIRM</name>
<gene>
    <name evidence="23" type="primary">pheA</name>
    <name evidence="23" type="ORF">Psch_03416</name>
</gene>
<dbReference type="SUPFAM" id="SSF53850">
    <property type="entry name" value="Periplasmic binding protein-like II"/>
    <property type="match status" value="1"/>
</dbReference>
<evidence type="ECO:0000256" key="19">
    <source>
        <dbReference type="PIRSR" id="PIRSR001500-2"/>
    </source>
</evidence>
<feature type="domain" description="ACT" evidence="22">
    <location>
        <begin position="300"/>
        <end position="377"/>
    </location>
</feature>
<dbReference type="GO" id="GO:0004664">
    <property type="term" value="F:prephenate dehydratase activity"/>
    <property type="evidence" value="ECO:0007669"/>
    <property type="project" value="UniProtKB-EC"/>
</dbReference>
<evidence type="ECO:0000256" key="12">
    <source>
        <dbReference type="ARBA" id="ARBA00023222"/>
    </source>
</evidence>
<dbReference type="GO" id="GO:0046417">
    <property type="term" value="P:chorismate metabolic process"/>
    <property type="evidence" value="ECO:0007669"/>
    <property type="project" value="InterPro"/>
</dbReference>
<dbReference type="InterPro" id="IPR045865">
    <property type="entry name" value="ACT-like_dom_sf"/>
</dbReference>
<dbReference type="InterPro" id="IPR002701">
    <property type="entry name" value="CM_II_prokaryot"/>
</dbReference>
<comment type="subcellular location">
    <subcellularLocation>
        <location evidence="3">Cytoplasm</location>
    </subcellularLocation>
</comment>
<comment type="catalytic activity">
    <reaction evidence="18">
        <text>prephenate + H(+) = 3-phenylpyruvate + CO2 + H2O</text>
        <dbReference type="Rhea" id="RHEA:21648"/>
        <dbReference type="ChEBI" id="CHEBI:15377"/>
        <dbReference type="ChEBI" id="CHEBI:15378"/>
        <dbReference type="ChEBI" id="CHEBI:16526"/>
        <dbReference type="ChEBI" id="CHEBI:18005"/>
        <dbReference type="ChEBI" id="CHEBI:29934"/>
        <dbReference type="EC" id="4.2.1.51"/>
    </reaction>
</comment>
<comment type="catalytic activity">
    <reaction evidence="1">
        <text>chorismate = prephenate</text>
        <dbReference type="Rhea" id="RHEA:13897"/>
        <dbReference type="ChEBI" id="CHEBI:29748"/>
        <dbReference type="ChEBI" id="CHEBI:29934"/>
        <dbReference type="EC" id="5.4.99.5"/>
    </reaction>
</comment>
<dbReference type="Gene3D" id="1.20.59.10">
    <property type="entry name" value="Chorismate mutase"/>
    <property type="match status" value="1"/>
</dbReference>
<evidence type="ECO:0000256" key="13">
    <source>
        <dbReference type="ARBA" id="ARBA00023235"/>
    </source>
</evidence>
<dbReference type="RefSeq" id="WP_134217967.1">
    <property type="nucleotide sequence ID" value="NZ_QFGA01000003.1"/>
</dbReference>
<feature type="site" description="Essential for prephenate dehydratase activity" evidence="19">
    <location>
        <position position="281"/>
    </location>
</feature>
<dbReference type="SMART" id="SM00830">
    <property type="entry name" value="CM_2"/>
    <property type="match status" value="1"/>
</dbReference>
<evidence type="ECO:0000256" key="6">
    <source>
        <dbReference type="ARBA" id="ARBA00013147"/>
    </source>
</evidence>
<evidence type="ECO:0000256" key="16">
    <source>
        <dbReference type="ARBA" id="ARBA00031175"/>
    </source>
</evidence>
<comment type="caution">
    <text evidence="23">The sequence shown here is derived from an EMBL/GenBank/DDBJ whole genome shotgun (WGS) entry which is preliminary data.</text>
</comment>
<dbReference type="InterPro" id="IPR036263">
    <property type="entry name" value="Chorismate_II_sf"/>
</dbReference>
<dbReference type="Pfam" id="PF01817">
    <property type="entry name" value="CM_2"/>
    <property type="match status" value="1"/>
</dbReference>
<dbReference type="UniPathway" id="UPA00121">
    <property type="reaction ID" value="UER00345"/>
</dbReference>
<dbReference type="PROSITE" id="PS51171">
    <property type="entry name" value="PREPHENATE_DEHYDR_3"/>
    <property type="match status" value="1"/>
</dbReference>
<evidence type="ECO:0000256" key="3">
    <source>
        <dbReference type="ARBA" id="ARBA00004496"/>
    </source>
</evidence>
<dbReference type="CDD" id="cd13631">
    <property type="entry name" value="PBP2_Ct-PDT_like"/>
    <property type="match status" value="1"/>
</dbReference>
<keyword evidence="9" id="KW-0963">Cytoplasm</keyword>
<dbReference type="PROSITE" id="PS51671">
    <property type="entry name" value="ACT"/>
    <property type="match status" value="1"/>
</dbReference>
<dbReference type="PROSITE" id="PS00857">
    <property type="entry name" value="PREPHENATE_DEHYDR_1"/>
    <property type="match status" value="1"/>
</dbReference>
<evidence type="ECO:0000313" key="23">
    <source>
        <dbReference type="EMBL" id="TEB04654.1"/>
    </source>
</evidence>
<comment type="function">
    <text evidence="2">Catalyzes the Claisen rearrangement of chorismate to prephenate and the decarboxylation/dehydration of prephenate to phenylpyruvate.</text>
</comment>
<sequence>MDIKELREELSQIDLELVQLFTKRMDAIARISKYKIQNNFPVLDNEREREVLNRVAEISGEKMETYAKRLFNTLFDLSKSYQNQLLSHNSQLAQDIKAATCELARQFPSKANVACQGTEGSYSQQACEKLFSLPTLMFFNDFESVFQAVEKGMCEYGLLPVENSLAGTVIAVYDLMEKHKFHIVRSIRLRINHALLAKKSVVFDDIKEIVSHEQAIGQCSEFLKANPQIKVTLFSNTAAAAKYVAESSRSDLAAISSETCAELYDLDILTNNVQNRDNNYTRFICISKDMKIYPGANKISILLSLPHKPGSLCTLLSKFSSLGLNLTKLESRPVIGKDFEFMFYFDFDASIYLTETVNLLCELENSLSKFIFLGSYSEIF</sequence>
<evidence type="ECO:0000256" key="11">
    <source>
        <dbReference type="ARBA" id="ARBA00023141"/>
    </source>
</evidence>
<dbReference type="PROSITE" id="PS00858">
    <property type="entry name" value="PREPHENATE_DEHYDR_2"/>
    <property type="match status" value="1"/>
</dbReference>
<proteinExistence type="predicted"/>
<dbReference type="GO" id="GO:0005737">
    <property type="term" value="C:cytoplasm"/>
    <property type="evidence" value="ECO:0007669"/>
    <property type="project" value="UniProtKB-SubCell"/>
</dbReference>
<evidence type="ECO:0000313" key="24">
    <source>
        <dbReference type="Proteomes" id="UP000298324"/>
    </source>
</evidence>
<evidence type="ECO:0000256" key="9">
    <source>
        <dbReference type="ARBA" id="ARBA00022490"/>
    </source>
</evidence>
<evidence type="ECO:0000259" key="21">
    <source>
        <dbReference type="PROSITE" id="PS51171"/>
    </source>
</evidence>
<evidence type="ECO:0000259" key="20">
    <source>
        <dbReference type="PROSITE" id="PS51168"/>
    </source>
</evidence>
<dbReference type="InterPro" id="IPR002912">
    <property type="entry name" value="ACT_dom"/>
</dbReference>
<feature type="domain" description="Prephenate dehydratase" evidence="21">
    <location>
        <begin position="112"/>
        <end position="288"/>
    </location>
</feature>
<dbReference type="EC" id="4.2.1.51" evidence="6"/>
<keyword evidence="10" id="KW-0028">Amino-acid biosynthesis</keyword>
<keyword evidence="12" id="KW-0584">Phenylalanine biosynthesis</keyword>
<evidence type="ECO:0000256" key="15">
    <source>
        <dbReference type="ARBA" id="ARBA00023268"/>
    </source>
</evidence>
<dbReference type="GO" id="GO:0009094">
    <property type="term" value="P:L-phenylalanine biosynthetic process"/>
    <property type="evidence" value="ECO:0007669"/>
    <property type="project" value="UniProtKB-UniPathway"/>
</dbReference>
<evidence type="ECO:0000256" key="2">
    <source>
        <dbReference type="ARBA" id="ARBA00002364"/>
    </source>
</evidence>
<evidence type="ECO:0000256" key="7">
    <source>
        <dbReference type="ARBA" id="ARBA00014401"/>
    </source>
</evidence>
<dbReference type="Proteomes" id="UP000298324">
    <property type="component" value="Unassembled WGS sequence"/>
</dbReference>
<dbReference type="UniPathway" id="UPA00120">
    <property type="reaction ID" value="UER00203"/>
</dbReference>
<evidence type="ECO:0000256" key="18">
    <source>
        <dbReference type="ARBA" id="ARBA00047848"/>
    </source>
</evidence>
<evidence type="ECO:0000256" key="4">
    <source>
        <dbReference type="ARBA" id="ARBA00004741"/>
    </source>
</evidence>
<evidence type="ECO:0000259" key="22">
    <source>
        <dbReference type="PROSITE" id="PS51671"/>
    </source>
</evidence>
<evidence type="ECO:0000256" key="8">
    <source>
        <dbReference type="ARBA" id="ARBA00021872"/>
    </source>
</evidence>
<dbReference type="Pfam" id="PF00800">
    <property type="entry name" value="PDT"/>
    <property type="match status" value="1"/>
</dbReference>
<evidence type="ECO:0000256" key="1">
    <source>
        <dbReference type="ARBA" id="ARBA00000824"/>
    </source>
</evidence>
<dbReference type="InterPro" id="IPR008242">
    <property type="entry name" value="Chor_mutase/pphenate_deHydtase"/>
</dbReference>
<dbReference type="GO" id="GO:0004106">
    <property type="term" value="F:chorismate mutase activity"/>
    <property type="evidence" value="ECO:0007669"/>
    <property type="project" value="UniProtKB-EC"/>
</dbReference>
<dbReference type="InterPro" id="IPR018528">
    <property type="entry name" value="Preph_deHydtase_CS"/>
</dbReference>
<comment type="pathway">
    <text evidence="4">Amino-acid biosynthesis; L-phenylalanine biosynthesis; phenylpyruvate from prephenate: step 1/1.</text>
</comment>
<dbReference type="CDD" id="cd04905">
    <property type="entry name" value="ACT_CM-PDT"/>
    <property type="match status" value="1"/>
</dbReference>
<keyword evidence="13" id="KW-0413">Isomerase</keyword>
<feature type="domain" description="Chorismate mutase" evidence="20">
    <location>
        <begin position="1"/>
        <end position="86"/>
    </location>
</feature>
<dbReference type="Gene3D" id="3.40.190.10">
    <property type="entry name" value="Periplasmic binding protein-like II"/>
    <property type="match status" value="2"/>
</dbReference>
<dbReference type="PIRSF" id="PIRSF001500">
    <property type="entry name" value="Chor_mut_pdt_Ppr"/>
    <property type="match status" value="1"/>
</dbReference>
<dbReference type="SUPFAM" id="SSF48600">
    <property type="entry name" value="Chorismate mutase II"/>
    <property type="match status" value="1"/>
</dbReference>